<feature type="region of interest" description="Disordered" evidence="1">
    <location>
        <begin position="42"/>
        <end position="70"/>
    </location>
</feature>
<feature type="non-terminal residue" evidence="2">
    <location>
        <position position="70"/>
    </location>
</feature>
<evidence type="ECO:0000313" key="3">
    <source>
        <dbReference type="Proteomes" id="UP000194236"/>
    </source>
</evidence>
<protein>
    <submittedName>
        <fullName evidence="2">Uncharacterized protein</fullName>
    </submittedName>
</protein>
<organism evidence="2 3">
    <name type="scientific">Euroglyphus maynei</name>
    <name type="common">Mayne's house dust mite</name>
    <dbReference type="NCBI Taxonomy" id="6958"/>
    <lineage>
        <taxon>Eukaryota</taxon>
        <taxon>Metazoa</taxon>
        <taxon>Ecdysozoa</taxon>
        <taxon>Arthropoda</taxon>
        <taxon>Chelicerata</taxon>
        <taxon>Arachnida</taxon>
        <taxon>Acari</taxon>
        <taxon>Acariformes</taxon>
        <taxon>Sarcoptiformes</taxon>
        <taxon>Astigmata</taxon>
        <taxon>Psoroptidia</taxon>
        <taxon>Analgoidea</taxon>
        <taxon>Pyroglyphidae</taxon>
        <taxon>Pyroglyphinae</taxon>
        <taxon>Euroglyphus</taxon>
    </lineage>
</organism>
<evidence type="ECO:0000313" key="2">
    <source>
        <dbReference type="EMBL" id="OTF82006.1"/>
    </source>
</evidence>
<keyword evidence="3" id="KW-1185">Reference proteome</keyword>
<comment type="caution">
    <text evidence="2">The sequence shown here is derived from an EMBL/GenBank/DDBJ whole genome shotgun (WGS) entry which is preliminary data.</text>
</comment>
<proteinExistence type="predicted"/>
<sequence length="70" mass="7954">MTILESINSSMNIRANSSGNNILGPEPKYILEQQFGLLKKGKSSNINHENEDVDQDDDDPSKYYSYGWNE</sequence>
<dbReference type="EMBL" id="MUJZ01010719">
    <property type="protein sequence ID" value="OTF82006.1"/>
    <property type="molecule type" value="Genomic_DNA"/>
</dbReference>
<accession>A0A1Y3BQY1</accession>
<dbReference type="Proteomes" id="UP000194236">
    <property type="component" value="Unassembled WGS sequence"/>
</dbReference>
<name>A0A1Y3BQY1_EURMA</name>
<dbReference type="AlphaFoldDB" id="A0A1Y3BQY1"/>
<reference evidence="2 3" key="1">
    <citation type="submission" date="2017-03" db="EMBL/GenBank/DDBJ databases">
        <title>Genome Survey of Euroglyphus maynei.</title>
        <authorList>
            <person name="Arlian L.G."/>
            <person name="Morgan M.S."/>
            <person name="Rider S.D."/>
        </authorList>
    </citation>
    <scope>NUCLEOTIDE SEQUENCE [LARGE SCALE GENOMIC DNA]</scope>
    <source>
        <strain evidence="2">Arlian Lab</strain>
        <tissue evidence="2">Whole body</tissue>
    </source>
</reference>
<gene>
    <name evidence="2" type="ORF">BLA29_014785</name>
</gene>
<evidence type="ECO:0000256" key="1">
    <source>
        <dbReference type="SAM" id="MobiDB-lite"/>
    </source>
</evidence>